<name>A0A1M5BLZ9_9BACE</name>
<accession>A0A1M5BLZ9</accession>
<dbReference type="EMBL" id="FQTV01000008">
    <property type="protein sequence ID" value="SHF43544.1"/>
    <property type="molecule type" value="Genomic_DNA"/>
</dbReference>
<sequence length="186" mass="21086">MLALILNRNLGRLLFVSFLLSCGTIAMAQRIALKTNTLYWATLSPNIEAEFRLSRHFTLDLGTTANFSTKIDDNNLKFLQVAPELRYWFSRPMARHYVGLTTFAVNYNLKMDNTCYDGDAVAAGFTYGFDWVISRRWNIETSVGAGLLKYRCFEYVNGDVKPLSPNTDKTILAPLKLGVSISYLLF</sequence>
<dbReference type="Pfam" id="PF12099">
    <property type="entry name" value="DUF3575"/>
    <property type="match status" value="1"/>
</dbReference>
<evidence type="ECO:0000313" key="1">
    <source>
        <dbReference type="EMBL" id="SHF43544.1"/>
    </source>
</evidence>
<evidence type="ECO:0000313" key="2">
    <source>
        <dbReference type="Proteomes" id="UP000184509"/>
    </source>
</evidence>
<reference evidence="1 2" key="1">
    <citation type="submission" date="2016-11" db="EMBL/GenBank/DDBJ databases">
        <authorList>
            <person name="Jaros S."/>
            <person name="Januszkiewicz K."/>
            <person name="Wedrychowicz H."/>
        </authorList>
    </citation>
    <scope>NUCLEOTIDE SEQUENCE [LARGE SCALE GENOMIC DNA]</scope>
    <source>
        <strain evidence="1 2">DSM 26991</strain>
    </source>
</reference>
<dbReference type="STRING" id="1297750.SAMN05444405_108160"/>
<evidence type="ECO:0008006" key="3">
    <source>
        <dbReference type="Google" id="ProtNLM"/>
    </source>
</evidence>
<proteinExistence type="predicted"/>
<dbReference type="OrthoDB" id="1091815at2"/>
<dbReference type="Proteomes" id="UP000184509">
    <property type="component" value="Unassembled WGS sequence"/>
</dbReference>
<dbReference type="AlphaFoldDB" id="A0A1M5BLZ9"/>
<protein>
    <recommendedName>
        <fullName evidence="3">DUF3575 domain-containing protein</fullName>
    </recommendedName>
</protein>
<organism evidence="1 2">
    <name type="scientific">Bacteroides luti</name>
    <dbReference type="NCBI Taxonomy" id="1297750"/>
    <lineage>
        <taxon>Bacteria</taxon>
        <taxon>Pseudomonadati</taxon>
        <taxon>Bacteroidota</taxon>
        <taxon>Bacteroidia</taxon>
        <taxon>Bacteroidales</taxon>
        <taxon>Bacteroidaceae</taxon>
        <taxon>Bacteroides</taxon>
    </lineage>
</organism>
<dbReference type="InterPro" id="IPR021958">
    <property type="entry name" value="DUF3575"/>
</dbReference>
<gene>
    <name evidence="1" type="ORF">SAMN05444405_108160</name>
</gene>
<dbReference type="RefSeq" id="WP_073401514.1">
    <property type="nucleotide sequence ID" value="NZ_FQTV01000008.1"/>
</dbReference>
<keyword evidence="2" id="KW-1185">Reference proteome</keyword>